<dbReference type="Proteomes" id="UP000271974">
    <property type="component" value="Unassembled WGS sequence"/>
</dbReference>
<dbReference type="AlphaFoldDB" id="A0A3S1BXR9"/>
<proteinExistence type="predicted"/>
<name>A0A3S1BXR9_ELYCH</name>
<reference evidence="2 3" key="1">
    <citation type="submission" date="2019-01" db="EMBL/GenBank/DDBJ databases">
        <title>A draft genome assembly of the solar-powered sea slug Elysia chlorotica.</title>
        <authorList>
            <person name="Cai H."/>
            <person name="Li Q."/>
            <person name="Fang X."/>
            <person name="Li J."/>
            <person name="Curtis N.E."/>
            <person name="Altenburger A."/>
            <person name="Shibata T."/>
            <person name="Feng M."/>
            <person name="Maeda T."/>
            <person name="Schwartz J.A."/>
            <person name="Shigenobu S."/>
            <person name="Lundholm N."/>
            <person name="Nishiyama T."/>
            <person name="Yang H."/>
            <person name="Hasebe M."/>
            <person name="Li S."/>
            <person name="Pierce S.K."/>
            <person name="Wang J."/>
        </authorList>
    </citation>
    <scope>NUCLEOTIDE SEQUENCE [LARGE SCALE GENOMIC DNA]</scope>
    <source>
        <strain evidence="2">EC2010</strain>
        <tissue evidence="2">Whole organism of an adult</tissue>
    </source>
</reference>
<keyword evidence="3" id="KW-1185">Reference proteome</keyword>
<dbReference type="EMBL" id="RQTK01000010">
    <property type="protein sequence ID" value="RUS91515.1"/>
    <property type="molecule type" value="Genomic_DNA"/>
</dbReference>
<keyword evidence="1" id="KW-0732">Signal</keyword>
<gene>
    <name evidence="2" type="ORF">EGW08_000736</name>
</gene>
<feature type="chain" id="PRO_5018668434" evidence="1">
    <location>
        <begin position="28"/>
        <end position="258"/>
    </location>
</feature>
<sequence length="258" mass="28639">MFHSTTSAYSQIISLGIVLVCVTRALSSDCPPDAIRQARACTAMLNLQPGQGSPHDFVQEGDGQKANYACGNGDLLDTINCQERILERCKGDNTDSAHFLRNMLDIEKARRAVLYFCTNVQEYMNNAKCIAAHHQEQVTCAQDAMRNFQTQLSATRNKDALIRFQCRFYFEAVRCTEEILTRECSSSVSDIVTTVILGFEPPICNNTRSTEIKARNTGARYDVQPSGNSDKNSAPYNGNVLCAHVLAFLVCLLVKLFC</sequence>
<comment type="caution">
    <text evidence="2">The sequence shown here is derived from an EMBL/GenBank/DDBJ whole genome shotgun (WGS) entry which is preliminary data.</text>
</comment>
<protein>
    <submittedName>
        <fullName evidence="2">Uncharacterized protein</fullName>
    </submittedName>
</protein>
<evidence type="ECO:0000256" key="1">
    <source>
        <dbReference type="SAM" id="SignalP"/>
    </source>
</evidence>
<feature type="signal peptide" evidence="1">
    <location>
        <begin position="1"/>
        <end position="27"/>
    </location>
</feature>
<evidence type="ECO:0000313" key="3">
    <source>
        <dbReference type="Proteomes" id="UP000271974"/>
    </source>
</evidence>
<organism evidence="2 3">
    <name type="scientific">Elysia chlorotica</name>
    <name type="common">Eastern emerald elysia</name>
    <name type="synonym">Sea slug</name>
    <dbReference type="NCBI Taxonomy" id="188477"/>
    <lineage>
        <taxon>Eukaryota</taxon>
        <taxon>Metazoa</taxon>
        <taxon>Spiralia</taxon>
        <taxon>Lophotrochozoa</taxon>
        <taxon>Mollusca</taxon>
        <taxon>Gastropoda</taxon>
        <taxon>Heterobranchia</taxon>
        <taxon>Euthyneura</taxon>
        <taxon>Panpulmonata</taxon>
        <taxon>Sacoglossa</taxon>
        <taxon>Placobranchoidea</taxon>
        <taxon>Plakobranchidae</taxon>
        <taxon>Elysia</taxon>
    </lineage>
</organism>
<dbReference type="OrthoDB" id="6143296at2759"/>
<accession>A0A3S1BXR9</accession>
<evidence type="ECO:0000313" key="2">
    <source>
        <dbReference type="EMBL" id="RUS91515.1"/>
    </source>
</evidence>